<name>A0A1Y1CI58_9BACT</name>
<dbReference type="Proteomes" id="UP000218267">
    <property type="component" value="Chromosome"/>
</dbReference>
<dbReference type="OrthoDB" id="146245at2"/>
<organism evidence="1 2">
    <name type="scientific">Labilibaculum antarcticum</name>
    <dbReference type="NCBI Taxonomy" id="1717717"/>
    <lineage>
        <taxon>Bacteria</taxon>
        <taxon>Pseudomonadati</taxon>
        <taxon>Bacteroidota</taxon>
        <taxon>Bacteroidia</taxon>
        <taxon>Marinilabiliales</taxon>
        <taxon>Marinifilaceae</taxon>
        <taxon>Labilibaculum</taxon>
    </lineage>
</organism>
<dbReference type="KEGG" id="mbas:ALGA_1649"/>
<reference evidence="2" key="2">
    <citation type="journal article" date="2020" name="Antonie Van Leeuwenhoek">
        <title>Labilibaculum antarcticum sp. nov., a novel facultative anaerobic, psychrotorelant bacterium isolated from marine sediment of Antarctica.</title>
        <authorList>
            <person name="Watanabe M."/>
            <person name="Kojima H."/>
            <person name="Fukui M."/>
        </authorList>
    </citation>
    <scope>NUCLEOTIDE SEQUENCE [LARGE SCALE GENOMIC DNA]</scope>
    <source>
        <strain evidence="2">SPP2</strain>
    </source>
</reference>
<evidence type="ECO:0000313" key="2">
    <source>
        <dbReference type="Proteomes" id="UP000218267"/>
    </source>
</evidence>
<gene>
    <name evidence="1" type="ORF">ALGA_1649</name>
</gene>
<dbReference type="AlphaFoldDB" id="A0A1Y1CI58"/>
<dbReference type="EMBL" id="AP018042">
    <property type="protein sequence ID" value="BAX80024.1"/>
    <property type="molecule type" value="Genomic_DNA"/>
</dbReference>
<evidence type="ECO:0000313" key="1">
    <source>
        <dbReference type="EMBL" id="BAX80024.1"/>
    </source>
</evidence>
<proteinExistence type="predicted"/>
<reference evidence="1 2" key="1">
    <citation type="journal article" date="2018" name="Mar. Genomics">
        <title>Complete genome sequence of Marinifilaceae bacterium strain SPP2, isolated from the Antarctic marine sediment.</title>
        <authorList>
            <person name="Watanabe M."/>
            <person name="Kojima H."/>
            <person name="Fukui M."/>
        </authorList>
    </citation>
    <scope>NUCLEOTIDE SEQUENCE [LARGE SCALE GENOMIC DNA]</scope>
    <source>
        <strain evidence="1 2">SPP2</strain>
    </source>
</reference>
<sequence length="410" mass="48193">MINHSVLYHKIQKQFITTWANCPEYLPLDKKRFSYLEKRIWEAKFDRFIQFVQTESNLEQPNKAEILRQSKLFFEEALSYTSDQTELIFSDEMITATKDFIKKAWQFDPELANDEIFQALRNVWIMLGLQSFFGKEIAITPSLLAYSLLYPYTDNLIDNASIGKEEKINFCTRFALRLAGKPIESKSRSESRIYDLVAMIESEFDREIYPEVYHSLLAIHDAQTKSIALLSSKALLSEAETFEICIEKGATSVIADGYLVMGNLDETQFHFLYEYGAYLQILDDLQDARQDYLDGIRTCFSRKLPYRNLDKLLCKTYFMGKAFHQNLKDLYPNEISFQGLIQKSFGLLFLVSIFENQEDFSSDFILKMEKYAPFRFSYLHKRKEDLEPFRDLMLQKMKEYKDSIVKLESI</sequence>
<dbReference type="RefSeq" id="WP_096428900.1">
    <property type="nucleotide sequence ID" value="NZ_AP018042.1"/>
</dbReference>
<accession>A0A1Y1CI58</accession>
<protein>
    <submittedName>
        <fullName evidence="1">Uncharacterized protein</fullName>
    </submittedName>
</protein>
<keyword evidence="2" id="KW-1185">Reference proteome</keyword>